<dbReference type="NCBIfam" id="TIGR03515">
    <property type="entry name" value="GldC"/>
    <property type="match status" value="1"/>
</dbReference>
<dbReference type="EMBL" id="WWNE01000003">
    <property type="protein sequence ID" value="NBG64619.1"/>
    <property type="molecule type" value="Genomic_DNA"/>
</dbReference>
<organism evidence="1 2">
    <name type="scientific">Acidiluteibacter ferrifornacis</name>
    <dbReference type="NCBI Taxonomy" id="2692424"/>
    <lineage>
        <taxon>Bacteria</taxon>
        <taxon>Pseudomonadati</taxon>
        <taxon>Bacteroidota</taxon>
        <taxon>Flavobacteriia</taxon>
        <taxon>Flavobacteriales</taxon>
        <taxon>Cryomorphaceae</taxon>
        <taxon>Acidiluteibacter</taxon>
    </lineage>
</organism>
<name>A0A6N9NFM9_9FLAO</name>
<accession>A0A6N9NFM9</accession>
<sequence>MAIKTRSEIKFNIGMDENNVPEEINWSAEGSERAEGHEAKAMMIALYDEKEENTLRIDLWKKDLMVEEMMKFTCQNIITLADAFARATGEDAYADEIREFGKSIAIKMGVLGPKK</sequence>
<dbReference type="Proteomes" id="UP000470771">
    <property type="component" value="Unassembled WGS sequence"/>
</dbReference>
<dbReference type="RefSeq" id="WP_160630973.1">
    <property type="nucleotide sequence ID" value="NZ_WWNE01000003.1"/>
</dbReference>
<dbReference type="InterPro" id="IPR019854">
    <property type="entry name" value="Motility-assoc_prot_GldC"/>
</dbReference>
<evidence type="ECO:0000313" key="1">
    <source>
        <dbReference type="EMBL" id="NBG64619.1"/>
    </source>
</evidence>
<dbReference type="Pfam" id="PF19937">
    <property type="entry name" value="GldC-like"/>
    <property type="match status" value="1"/>
</dbReference>
<dbReference type="AlphaFoldDB" id="A0A6N9NFM9"/>
<protein>
    <submittedName>
        <fullName evidence="1">Gliding motility protein GldC</fullName>
    </submittedName>
</protein>
<keyword evidence="2" id="KW-1185">Reference proteome</keyword>
<comment type="caution">
    <text evidence="1">The sequence shown here is derived from an EMBL/GenBank/DDBJ whole genome shotgun (WGS) entry which is preliminary data.</text>
</comment>
<reference evidence="1 2" key="1">
    <citation type="submission" date="2019-12" db="EMBL/GenBank/DDBJ databases">
        <authorList>
            <person name="Zhao J."/>
        </authorList>
    </citation>
    <scope>NUCLEOTIDE SEQUENCE [LARGE SCALE GENOMIC DNA]</scope>
    <source>
        <strain evidence="1 2">S-15</strain>
    </source>
</reference>
<proteinExistence type="predicted"/>
<evidence type="ECO:0000313" key="2">
    <source>
        <dbReference type="Proteomes" id="UP000470771"/>
    </source>
</evidence>
<gene>
    <name evidence="1" type="primary">gldC</name>
    <name evidence="1" type="ORF">GQN54_00725</name>
</gene>